<comment type="caution">
    <text evidence="1">The sequence shown here is derived from an EMBL/GenBank/DDBJ whole genome shotgun (WGS) entry which is preliminary data.</text>
</comment>
<evidence type="ECO:0000313" key="2">
    <source>
        <dbReference type="Proteomes" id="UP000789508"/>
    </source>
</evidence>
<dbReference type="AlphaFoldDB" id="A0A9N9F6T2"/>
<dbReference type="OrthoDB" id="2421251at2759"/>
<evidence type="ECO:0000313" key="1">
    <source>
        <dbReference type="EMBL" id="CAG8513197.1"/>
    </source>
</evidence>
<gene>
    <name evidence="1" type="ORF">ALEPTO_LOCUS4081</name>
</gene>
<organism evidence="1 2">
    <name type="scientific">Ambispora leptoticha</name>
    <dbReference type="NCBI Taxonomy" id="144679"/>
    <lineage>
        <taxon>Eukaryota</taxon>
        <taxon>Fungi</taxon>
        <taxon>Fungi incertae sedis</taxon>
        <taxon>Mucoromycota</taxon>
        <taxon>Glomeromycotina</taxon>
        <taxon>Glomeromycetes</taxon>
        <taxon>Archaeosporales</taxon>
        <taxon>Ambisporaceae</taxon>
        <taxon>Ambispora</taxon>
    </lineage>
</organism>
<protein>
    <submittedName>
        <fullName evidence="1">7291_t:CDS:1</fullName>
    </submittedName>
</protein>
<sequence>MTSAIQRSREEARQLVKKIESILRSDLSPYERKIAMFNVIKSLLGKLKLVWDKGSKYKLYQDFKQDEEFEEEEGNKKAKTLKEMVDYVLEKTGEEFCMASISLILKKIKYSHQVIPYRHPQQKSNLPEVIQFMERANKLPPRQILATDESGHPLNLALKKG</sequence>
<dbReference type="Proteomes" id="UP000789508">
    <property type="component" value="Unassembled WGS sequence"/>
</dbReference>
<reference evidence="1" key="1">
    <citation type="submission" date="2021-06" db="EMBL/GenBank/DDBJ databases">
        <authorList>
            <person name="Kallberg Y."/>
            <person name="Tangrot J."/>
            <person name="Rosling A."/>
        </authorList>
    </citation>
    <scope>NUCLEOTIDE SEQUENCE</scope>
    <source>
        <strain evidence="1">FL130A</strain>
    </source>
</reference>
<dbReference type="EMBL" id="CAJVPS010000878">
    <property type="protein sequence ID" value="CAG8513197.1"/>
    <property type="molecule type" value="Genomic_DNA"/>
</dbReference>
<name>A0A9N9F6T2_9GLOM</name>
<proteinExistence type="predicted"/>
<keyword evidence="2" id="KW-1185">Reference proteome</keyword>
<accession>A0A9N9F6T2</accession>